<name>A0A095YE64_9MICC</name>
<dbReference type="PANTHER" id="PTHR43031:SF1">
    <property type="entry name" value="PYRIDINE NUCLEOTIDE-DISULPHIDE OXIDOREDUCTASE"/>
    <property type="match status" value="1"/>
</dbReference>
<dbReference type="PROSITE" id="PS50206">
    <property type="entry name" value="RHODANESE_3"/>
    <property type="match status" value="1"/>
</dbReference>
<dbReference type="RefSeq" id="WP_035756021.1">
    <property type="nucleotide sequence ID" value="NZ_JRNH01000015.1"/>
</dbReference>
<evidence type="ECO:0000259" key="1">
    <source>
        <dbReference type="PROSITE" id="PS50206"/>
    </source>
</evidence>
<dbReference type="CDD" id="cd00158">
    <property type="entry name" value="RHOD"/>
    <property type="match status" value="1"/>
</dbReference>
<dbReference type="SUPFAM" id="SSF52821">
    <property type="entry name" value="Rhodanese/Cell cycle control phosphatase"/>
    <property type="match status" value="1"/>
</dbReference>
<dbReference type="SMART" id="SM00450">
    <property type="entry name" value="RHOD"/>
    <property type="match status" value="1"/>
</dbReference>
<dbReference type="InterPro" id="IPR036873">
    <property type="entry name" value="Rhodanese-like_dom_sf"/>
</dbReference>
<dbReference type="EMBL" id="JRNH01000015">
    <property type="protein sequence ID" value="KGF20391.1"/>
    <property type="molecule type" value="Genomic_DNA"/>
</dbReference>
<dbReference type="AlphaFoldDB" id="A0A095YE64"/>
<evidence type="ECO:0000313" key="3">
    <source>
        <dbReference type="Proteomes" id="UP000053528"/>
    </source>
</evidence>
<dbReference type="Proteomes" id="UP000053528">
    <property type="component" value="Unassembled WGS sequence"/>
</dbReference>
<dbReference type="Gene3D" id="3.40.250.10">
    <property type="entry name" value="Rhodanese-like domain"/>
    <property type="match status" value="1"/>
</dbReference>
<keyword evidence="2" id="KW-0808">Transferase</keyword>
<feature type="domain" description="Rhodanese" evidence="1">
    <location>
        <begin position="13"/>
        <end position="100"/>
    </location>
</feature>
<dbReference type="InterPro" id="IPR001763">
    <property type="entry name" value="Rhodanese-like_dom"/>
</dbReference>
<dbReference type="PANTHER" id="PTHR43031">
    <property type="entry name" value="FAD-DEPENDENT OXIDOREDUCTASE"/>
    <property type="match status" value="1"/>
</dbReference>
<dbReference type="InterPro" id="IPR050229">
    <property type="entry name" value="GlpE_sulfurtransferase"/>
</dbReference>
<sequence>MSDLFENVSVSDVPDGAAILDVREQDEWDAGHIVGARHLPLSELMQRYEELDPDEDLYIVCRTGGRSMQACGWLANQGYSVFNIAGGSGAWLDAGKPIESDNGETPRIK</sequence>
<accession>A0A095YE64</accession>
<reference evidence="2 3" key="1">
    <citation type="submission" date="2014-07" db="EMBL/GenBank/DDBJ databases">
        <authorList>
            <person name="McCorrison J."/>
            <person name="Sanka R."/>
            <person name="Torralba M."/>
            <person name="Gillis M."/>
            <person name="Haft D.H."/>
            <person name="Methe B."/>
            <person name="Sutton G."/>
            <person name="Nelson K.E."/>
        </authorList>
    </citation>
    <scope>NUCLEOTIDE SEQUENCE [LARGE SCALE GENOMIC DNA]</scope>
    <source>
        <strain evidence="2 3">DNF00011</strain>
    </source>
</reference>
<dbReference type="Pfam" id="PF00581">
    <property type="entry name" value="Rhodanese"/>
    <property type="match status" value="1"/>
</dbReference>
<organism evidence="2 3">
    <name type="scientific">Pseudoglutamicibacter albus DNF00011</name>
    <dbReference type="NCBI Taxonomy" id="1401063"/>
    <lineage>
        <taxon>Bacteria</taxon>
        <taxon>Bacillati</taxon>
        <taxon>Actinomycetota</taxon>
        <taxon>Actinomycetes</taxon>
        <taxon>Micrococcales</taxon>
        <taxon>Micrococcaceae</taxon>
        <taxon>Pseudoglutamicibacter</taxon>
    </lineage>
</organism>
<gene>
    <name evidence="2" type="ORF">HMPREF2128_05705</name>
</gene>
<dbReference type="GO" id="GO:0016740">
    <property type="term" value="F:transferase activity"/>
    <property type="evidence" value="ECO:0007669"/>
    <property type="project" value="UniProtKB-KW"/>
</dbReference>
<protein>
    <submittedName>
        <fullName evidence="2">Sulfurtransferase</fullName>
    </submittedName>
</protein>
<evidence type="ECO:0000313" key="2">
    <source>
        <dbReference type="EMBL" id="KGF20391.1"/>
    </source>
</evidence>
<comment type="caution">
    <text evidence="2">The sequence shown here is derived from an EMBL/GenBank/DDBJ whole genome shotgun (WGS) entry which is preliminary data.</text>
</comment>
<proteinExistence type="predicted"/>